<name>C6W271_DYAFD</name>
<dbReference type="eggNOG" id="ENOG5033GAX">
    <property type="taxonomic scope" value="Bacteria"/>
</dbReference>
<accession>C6W271</accession>
<dbReference type="OrthoDB" id="983063at2"/>
<organism evidence="1 2">
    <name type="scientific">Dyadobacter fermentans (strain ATCC 700827 / DSM 18053 / CIP 107007 / KCTC 52180 / NS114)</name>
    <dbReference type="NCBI Taxonomy" id="471854"/>
    <lineage>
        <taxon>Bacteria</taxon>
        <taxon>Pseudomonadati</taxon>
        <taxon>Bacteroidota</taxon>
        <taxon>Cytophagia</taxon>
        <taxon>Cytophagales</taxon>
        <taxon>Spirosomataceae</taxon>
        <taxon>Dyadobacter</taxon>
    </lineage>
</organism>
<dbReference type="Proteomes" id="UP000002011">
    <property type="component" value="Chromosome"/>
</dbReference>
<proteinExistence type="predicted"/>
<dbReference type="KEGG" id="dfe:Dfer_0784"/>
<keyword evidence="2" id="KW-1185">Reference proteome</keyword>
<evidence type="ECO:0000313" key="1">
    <source>
        <dbReference type="EMBL" id="ACT92044.1"/>
    </source>
</evidence>
<evidence type="ECO:0000313" key="2">
    <source>
        <dbReference type="Proteomes" id="UP000002011"/>
    </source>
</evidence>
<sequence>MGQPKIKRQKIQSPIKQVLAKAKEASAKDLAGDDCMLLSFKHLDRNQGDSFADWDLNEMLSDAIESLYGYSHGPIRSQAVNEKFTIYGGFPPKDKTEYFHPLHVPEDAEWARIHVNGKQCIIGHVVPPNTFYVVFLDGNHRFWISRGADNLQILWNSVMWACAPCSLPSASLPYLISNVNGIGTVFVTATTSSLTGGRITI</sequence>
<dbReference type="EMBL" id="CP001619">
    <property type="protein sequence ID" value="ACT92044.1"/>
    <property type="molecule type" value="Genomic_DNA"/>
</dbReference>
<dbReference type="RefSeq" id="WP_015810301.1">
    <property type="nucleotide sequence ID" value="NC_013037.1"/>
</dbReference>
<dbReference type="STRING" id="471854.Dfer_0784"/>
<dbReference type="HOGENOM" id="CLU_1358643_0_0_10"/>
<dbReference type="AlphaFoldDB" id="C6W271"/>
<protein>
    <submittedName>
        <fullName evidence="1">Uncharacterized protein</fullName>
    </submittedName>
</protein>
<gene>
    <name evidence="1" type="ordered locus">Dfer_0784</name>
</gene>
<reference evidence="1 2" key="1">
    <citation type="journal article" date="2009" name="Stand. Genomic Sci.">
        <title>Complete genome sequence of Dyadobacter fermentans type strain (NS114).</title>
        <authorList>
            <person name="Lang E."/>
            <person name="Lapidus A."/>
            <person name="Chertkov O."/>
            <person name="Brettin T."/>
            <person name="Detter J.C."/>
            <person name="Han C."/>
            <person name="Copeland A."/>
            <person name="Glavina Del Rio T."/>
            <person name="Nolan M."/>
            <person name="Chen F."/>
            <person name="Lucas S."/>
            <person name="Tice H."/>
            <person name="Cheng J.F."/>
            <person name="Land M."/>
            <person name="Hauser L."/>
            <person name="Chang Y.J."/>
            <person name="Jeffries C.D."/>
            <person name="Kopitz M."/>
            <person name="Bruce D."/>
            <person name="Goodwin L."/>
            <person name="Pitluck S."/>
            <person name="Ovchinnikova G."/>
            <person name="Pati A."/>
            <person name="Ivanova N."/>
            <person name="Mavrommatis K."/>
            <person name="Chen A."/>
            <person name="Palaniappan K."/>
            <person name="Chain P."/>
            <person name="Bristow J."/>
            <person name="Eisen J.A."/>
            <person name="Markowitz V."/>
            <person name="Hugenholtz P."/>
            <person name="Goker M."/>
            <person name="Rohde M."/>
            <person name="Kyrpides N.C."/>
            <person name="Klenk H.P."/>
        </authorList>
    </citation>
    <scope>NUCLEOTIDE SEQUENCE [LARGE SCALE GENOMIC DNA]</scope>
    <source>
        <strain evidence="2">ATCC 700827 / DSM 18053 / CIP 107007 / KCTC 52180 / NS114</strain>
    </source>
</reference>